<dbReference type="GO" id="GO:0006304">
    <property type="term" value="P:DNA modification"/>
    <property type="evidence" value="ECO:0007669"/>
    <property type="project" value="InterPro"/>
</dbReference>
<keyword evidence="1 7" id="KW-0963">Cytoplasm</keyword>
<dbReference type="NCBIfam" id="NF003458">
    <property type="entry name" value="PRK05070.1"/>
    <property type="match status" value="1"/>
</dbReference>
<dbReference type="SUPFAM" id="SSF52980">
    <property type="entry name" value="Restriction endonuclease-like"/>
    <property type="match status" value="1"/>
</dbReference>
<keyword evidence="4 7" id="KW-0227">DNA damage</keyword>
<dbReference type="InterPro" id="IPR037057">
    <property type="entry name" value="DNA_rep_MutH/T2_RE_sf"/>
</dbReference>
<reference evidence="10" key="2">
    <citation type="journal article" date="2016" name="Genome Announc.">
        <title>Draft Genome Sequences of Two Novel Amoeba-Resistant Intranuclear Bacteria, 'Candidatus Berkiella cookevillensis' and 'Candidatus Berkiella aquae'.</title>
        <authorList>
            <person name="Mehari Y.T."/>
            <person name="Arivett B.A."/>
            <person name="Farone A.L."/>
            <person name="Gunderson J.H."/>
            <person name="Farone M.B."/>
        </authorList>
    </citation>
    <scope>NUCLEOTIDE SEQUENCE</scope>
    <source>
        <strain evidence="10">CC99</strain>
    </source>
</reference>
<evidence type="ECO:0000313" key="11">
    <source>
        <dbReference type="Proteomes" id="UP000051494"/>
    </source>
</evidence>
<dbReference type="Gene3D" id="3.40.600.10">
    <property type="entry name" value="DNA mismatch repair MutH/Restriction endonuclease, type II"/>
    <property type="match status" value="1"/>
</dbReference>
<dbReference type="NCBIfam" id="TIGR02248">
    <property type="entry name" value="mutH_TIGR"/>
    <property type="match status" value="1"/>
</dbReference>
<keyword evidence="6 7" id="KW-0234">DNA repair</keyword>
<comment type="similarity">
    <text evidence="7">Belongs to the MutH family.</text>
</comment>
<evidence type="ECO:0000256" key="2">
    <source>
        <dbReference type="ARBA" id="ARBA00022722"/>
    </source>
</evidence>
<dbReference type="InterPro" id="IPR004230">
    <property type="entry name" value="DNA_mismatch_repair_MutH"/>
</dbReference>
<dbReference type="STRING" id="437022.CC99x_02025"/>
<dbReference type="GO" id="GO:0003677">
    <property type="term" value="F:DNA binding"/>
    <property type="evidence" value="ECO:0007669"/>
    <property type="project" value="InterPro"/>
</dbReference>
<dbReference type="InterPro" id="IPR011335">
    <property type="entry name" value="Restrct_endonuc-II-like"/>
</dbReference>
<keyword evidence="3 7" id="KW-0255">Endonuclease</keyword>
<gene>
    <name evidence="7 9" type="primary">mutH</name>
    <name evidence="10" type="ORF">CC99x_011470</name>
    <name evidence="9" type="ORF">CC99x_02025</name>
</gene>
<evidence type="ECO:0000313" key="9">
    <source>
        <dbReference type="EMBL" id="KRG17730.1"/>
    </source>
</evidence>
<sequence length="238" mass="26778">MLEFAKFICIMPSAMHQLLPTPPETTHILLERAHHLAGMTLGELAKKLNEKTPPNLLRAKGWVGQLLEKALGASAGNLDLPDFPQLGVELKTLPINAQGVPQESTYLCRVSLPLQESEFYLSRVWRKCAQILWIPIQASSQLSLLDRKIGTAILWMPNSHLEATLKKDWEELTQMIRLGQFDKLSAHHGTYLQLRPKAANAKQLVTVTNDQGKSIAIVPKGFYLRSCLTQMILREYYA</sequence>
<proteinExistence type="inferred from homology"/>
<dbReference type="HAMAP" id="MF_00759">
    <property type="entry name" value="MutH"/>
    <property type="match status" value="1"/>
</dbReference>
<reference evidence="10" key="3">
    <citation type="submission" date="2021-06" db="EMBL/GenBank/DDBJ databases">
        <title>Genomic Description and Analysis of Intracellular Bacteria, Candidatus Berkiella cookevillensis and Candidatus Berkiella aquae.</title>
        <authorList>
            <person name="Kidane D.T."/>
            <person name="Mehari Y.T."/>
            <person name="Rice F.C."/>
            <person name="Arivett B.A."/>
            <person name="Farone A.L."/>
            <person name="Berk S.G."/>
            <person name="Farone M.B."/>
        </authorList>
    </citation>
    <scope>NUCLEOTIDE SEQUENCE</scope>
    <source>
        <strain evidence="10">CC99</strain>
    </source>
</reference>
<evidence type="ECO:0000256" key="7">
    <source>
        <dbReference type="HAMAP-Rule" id="MF_00759"/>
    </source>
</evidence>
<evidence type="ECO:0000256" key="1">
    <source>
        <dbReference type="ARBA" id="ARBA00022490"/>
    </source>
</evidence>
<organism evidence="9">
    <name type="scientific">Candidatus Berkiella cookevillensis</name>
    <dbReference type="NCBI Taxonomy" id="437022"/>
    <lineage>
        <taxon>Bacteria</taxon>
        <taxon>Pseudomonadati</taxon>
        <taxon>Pseudomonadota</taxon>
        <taxon>Gammaproteobacteria</taxon>
        <taxon>Candidatus Berkiellales</taxon>
        <taxon>Candidatus Berkiellaceae</taxon>
        <taxon>Candidatus Berkiella</taxon>
    </lineage>
</organism>
<dbReference type="RefSeq" id="WP_200953487.1">
    <property type="nucleotide sequence ID" value="NZ_LKHV02000001.1"/>
</dbReference>
<dbReference type="GO" id="GO:0016787">
    <property type="term" value="F:hydrolase activity"/>
    <property type="evidence" value="ECO:0007669"/>
    <property type="project" value="UniProtKB-KW"/>
</dbReference>
<dbReference type="PATRIC" id="fig|1590042.3.peg.2072"/>
<dbReference type="GO" id="GO:0004519">
    <property type="term" value="F:endonuclease activity"/>
    <property type="evidence" value="ECO:0007669"/>
    <property type="project" value="UniProtKB-UniRule"/>
</dbReference>
<dbReference type="InterPro" id="IPR011337">
    <property type="entry name" value="DNA_rep_MutH/RE_typeII_Sau3AI"/>
</dbReference>
<reference evidence="9" key="1">
    <citation type="submission" date="2015-09" db="EMBL/GenBank/DDBJ databases">
        <title>Draft Genome Sequences of Two Novel Amoeba-resistant Intranuclear Bacteria, Candidatus Berkiella cookevillensis and Candidatus Berkiella aquae.</title>
        <authorList>
            <person name="Mehari Y.T."/>
            <person name="Arivett B.A."/>
            <person name="Farone A.L."/>
            <person name="Gunderson J.H."/>
            <person name="Farone M.B."/>
        </authorList>
    </citation>
    <scope>NUCLEOTIDE SEQUENCE [LARGE SCALE GENOMIC DNA]</scope>
    <source>
        <strain evidence="9">CC99</strain>
    </source>
</reference>
<dbReference type="GO" id="GO:0005737">
    <property type="term" value="C:cytoplasm"/>
    <property type="evidence" value="ECO:0007669"/>
    <property type="project" value="UniProtKB-SubCell"/>
</dbReference>
<dbReference type="AlphaFoldDB" id="A0A0Q9YJ55"/>
<keyword evidence="5 7" id="KW-0378">Hydrolase</keyword>
<comment type="caution">
    <text evidence="9">The sequence shown here is derived from an EMBL/GenBank/DDBJ whole genome shotgun (WGS) entry which is preliminary data.</text>
</comment>
<dbReference type="SMART" id="SM00927">
    <property type="entry name" value="MutH"/>
    <property type="match status" value="1"/>
</dbReference>
<keyword evidence="11" id="KW-1185">Reference proteome</keyword>
<evidence type="ECO:0000256" key="5">
    <source>
        <dbReference type="ARBA" id="ARBA00022801"/>
    </source>
</evidence>
<evidence type="ECO:0000259" key="8">
    <source>
        <dbReference type="SMART" id="SM00927"/>
    </source>
</evidence>
<accession>A0A0Q9YJ55</accession>
<dbReference type="EMBL" id="LKHV02000001">
    <property type="protein sequence ID" value="MCS5709514.1"/>
    <property type="molecule type" value="Genomic_DNA"/>
</dbReference>
<dbReference type="GO" id="GO:0006298">
    <property type="term" value="P:mismatch repair"/>
    <property type="evidence" value="ECO:0007669"/>
    <property type="project" value="UniProtKB-UniRule"/>
</dbReference>
<protein>
    <recommendedName>
        <fullName evidence="7">DNA mismatch repair protein MutH</fullName>
    </recommendedName>
    <alternativeName>
        <fullName evidence="7">Methyl-directed mismatch repair protein</fullName>
    </alternativeName>
</protein>
<dbReference type="Pfam" id="PF02976">
    <property type="entry name" value="MutH"/>
    <property type="match status" value="1"/>
</dbReference>
<evidence type="ECO:0000256" key="4">
    <source>
        <dbReference type="ARBA" id="ARBA00022763"/>
    </source>
</evidence>
<keyword evidence="2 7" id="KW-0540">Nuclease</keyword>
<comment type="function">
    <text evidence="7">Sequence-specific endonuclease that cleaves unmethylated GATC sequences. It is involved in DNA mismatch repair.</text>
</comment>
<evidence type="ECO:0000256" key="3">
    <source>
        <dbReference type="ARBA" id="ARBA00022759"/>
    </source>
</evidence>
<name>A0A0Q9YJ55_9GAMM</name>
<feature type="domain" description="DNA mismatch repair MutH/Type II restriction enzyme Sau3AI" evidence="8">
    <location>
        <begin position="71"/>
        <end position="168"/>
    </location>
</feature>
<evidence type="ECO:0000313" key="10">
    <source>
        <dbReference type="EMBL" id="MCS5709514.1"/>
    </source>
</evidence>
<dbReference type="CDD" id="cd00583">
    <property type="entry name" value="MutH-like"/>
    <property type="match status" value="1"/>
</dbReference>
<dbReference type="EMBL" id="LKHV01000012">
    <property type="protein sequence ID" value="KRG17730.1"/>
    <property type="molecule type" value="Genomic_DNA"/>
</dbReference>
<comment type="subcellular location">
    <subcellularLocation>
        <location evidence="7">Cytoplasm</location>
    </subcellularLocation>
</comment>
<dbReference type="Proteomes" id="UP000051494">
    <property type="component" value="Unassembled WGS sequence"/>
</dbReference>
<evidence type="ECO:0000256" key="6">
    <source>
        <dbReference type="ARBA" id="ARBA00023204"/>
    </source>
</evidence>